<sequence>MQFSDKFYSDEMIGDFLKFTGPGGNRLDLLKKILEKYGIPYTQIELAGTRHIVIKFPKNSYSPQFTVKTILAHYDCVPGSPGANDNGSSVFLLLGAAKNMMDNPGLYNTRIIFTGNEELVSGQGVKEQGAYPLGLGLKSLGCLDDDIYVLDCMGRGDTLILSDVGLYSGGGKILMERNRRIYERAVDICRGLKQSGKESVFFSLPVPYGDNAGLSAAGLSVQAVTVLPGAEALGFYQAIRNIKGKKPVVFSREFLEKNTGVKEAYPATWRMINTPRDDINCLNREAFDLAYSFIWALVTKKYPVY</sequence>
<dbReference type="Gene3D" id="3.40.630.10">
    <property type="entry name" value="Zn peptidases"/>
    <property type="match status" value="1"/>
</dbReference>
<gene>
    <name evidence="2" type="ORF">IAA81_09650</name>
</gene>
<evidence type="ECO:0000259" key="1">
    <source>
        <dbReference type="Pfam" id="PF04389"/>
    </source>
</evidence>
<name>A0A9D9HR61_9SPIR</name>
<evidence type="ECO:0000313" key="2">
    <source>
        <dbReference type="EMBL" id="MBO8458472.1"/>
    </source>
</evidence>
<dbReference type="AlphaFoldDB" id="A0A9D9HR61"/>
<dbReference type="Proteomes" id="UP000823638">
    <property type="component" value="Unassembled WGS sequence"/>
</dbReference>
<proteinExistence type="predicted"/>
<dbReference type="Pfam" id="PF04389">
    <property type="entry name" value="Peptidase_M28"/>
    <property type="match status" value="1"/>
</dbReference>
<accession>A0A9D9HR61</accession>
<organism evidence="2 3">
    <name type="scientific">Candidatus Gallitreponema excrementavium</name>
    <dbReference type="NCBI Taxonomy" id="2840840"/>
    <lineage>
        <taxon>Bacteria</taxon>
        <taxon>Pseudomonadati</taxon>
        <taxon>Spirochaetota</taxon>
        <taxon>Spirochaetia</taxon>
        <taxon>Spirochaetales</taxon>
        <taxon>Candidatus Gallitreponema</taxon>
    </lineage>
</organism>
<protein>
    <submittedName>
        <fullName evidence="2">M28 family peptidase</fullName>
    </submittedName>
</protein>
<feature type="domain" description="Peptidase M28" evidence="1">
    <location>
        <begin position="66"/>
        <end position="119"/>
    </location>
</feature>
<dbReference type="SUPFAM" id="SSF53187">
    <property type="entry name" value="Zn-dependent exopeptidases"/>
    <property type="match status" value="1"/>
</dbReference>
<comment type="caution">
    <text evidence="2">The sequence shown here is derived from an EMBL/GenBank/DDBJ whole genome shotgun (WGS) entry which is preliminary data.</text>
</comment>
<reference evidence="2" key="2">
    <citation type="journal article" date="2021" name="PeerJ">
        <title>Extensive microbial diversity within the chicken gut microbiome revealed by metagenomics and culture.</title>
        <authorList>
            <person name="Gilroy R."/>
            <person name="Ravi A."/>
            <person name="Getino M."/>
            <person name="Pursley I."/>
            <person name="Horton D.L."/>
            <person name="Alikhan N.F."/>
            <person name="Baker D."/>
            <person name="Gharbi K."/>
            <person name="Hall N."/>
            <person name="Watson M."/>
            <person name="Adriaenssens E.M."/>
            <person name="Foster-Nyarko E."/>
            <person name="Jarju S."/>
            <person name="Secka A."/>
            <person name="Antonio M."/>
            <person name="Oren A."/>
            <person name="Chaudhuri R.R."/>
            <person name="La Ragione R."/>
            <person name="Hildebrand F."/>
            <person name="Pallen M.J."/>
        </authorList>
    </citation>
    <scope>NUCLEOTIDE SEQUENCE</scope>
    <source>
        <strain evidence="2">10532</strain>
    </source>
</reference>
<evidence type="ECO:0000313" key="3">
    <source>
        <dbReference type="Proteomes" id="UP000823638"/>
    </source>
</evidence>
<dbReference type="InterPro" id="IPR007484">
    <property type="entry name" value="Peptidase_M28"/>
</dbReference>
<reference evidence="2" key="1">
    <citation type="submission" date="2020-10" db="EMBL/GenBank/DDBJ databases">
        <authorList>
            <person name="Gilroy R."/>
        </authorList>
    </citation>
    <scope>NUCLEOTIDE SEQUENCE</scope>
    <source>
        <strain evidence="2">10532</strain>
    </source>
</reference>
<dbReference type="EMBL" id="JADIMM010000110">
    <property type="protein sequence ID" value="MBO8458472.1"/>
    <property type="molecule type" value="Genomic_DNA"/>
</dbReference>